<accession>A0A848NXM2</accession>
<protein>
    <submittedName>
        <fullName evidence="3">Phage terminase large subunit family protein</fullName>
    </submittedName>
</protein>
<dbReference type="Proteomes" id="UP000575469">
    <property type="component" value="Unassembled WGS sequence"/>
</dbReference>
<dbReference type="Pfam" id="PF05876">
    <property type="entry name" value="GpA_ATPase"/>
    <property type="match status" value="1"/>
</dbReference>
<reference evidence="3 4" key="1">
    <citation type="submission" date="2020-04" db="EMBL/GenBank/DDBJ databases">
        <title>Ralstonia insidiosa genome sequencing and assembly.</title>
        <authorList>
            <person name="Martins R.C.R."/>
            <person name="Perdigao-Neto L.V."/>
            <person name="Levin A.S.S."/>
            <person name="Costa S.F."/>
        </authorList>
    </citation>
    <scope>NUCLEOTIDE SEQUENCE [LARGE SCALE GENOMIC DNA]</scope>
    <source>
        <strain evidence="3 4">5047</strain>
    </source>
</reference>
<dbReference type="AlphaFoldDB" id="A0A848NXM2"/>
<feature type="domain" description="Phage terminase large subunit GpA ATPase" evidence="1">
    <location>
        <begin position="40"/>
        <end position="297"/>
    </location>
</feature>
<gene>
    <name evidence="3" type="ORF">HGR00_04870</name>
</gene>
<dbReference type="RefSeq" id="WP_169339420.1">
    <property type="nucleotide sequence ID" value="NZ_JABBZM010000003.1"/>
</dbReference>
<dbReference type="HAMAP" id="MF_04144">
    <property type="entry name" value="TERL_LAMBDA"/>
    <property type="match status" value="1"/>
</dbReference>
<dbReference type="GO" id="GO:0004519">
    <property type="term" value="F:endonuclease activity"/>
    <property type="evidence" value="ECO:0007669"/>
    <property type="project" value="InterPro"/>
</dbReference>
<dbReference type="GO" id="GO:0005524">
    <property type="term" value="F:ATP binding"/>
    <property type="evidence" value="ECO:0007669"/>
    <property type="project" value="InterPro"/>
</dbReference>
<proteinExistence type="inferred from homology"/>
<dbReference type="InterPro" id="IPR008866">
    <property type="entry name" value="Phage_lambda_GpA-like"/>
</dbReference>
<evidence type="ECO:0000313" key="4">
    <source>
        <dbReference type="Proteomes" id="UP000575469"/>
    </source>
</evidence>
<dbReference type="InterPro" id="IPR046454">
    <property type="entry name" value="GpA_endonuclease"/>
</dbReference>
<organism evidence="3 4">
    <name type="scientific">Ralstonia insidiosa</name>
    <dbReference type="NCBI Taxonomy" id="190721"/>
    <lineage>
        <taxon>Bacteria</taxon>
        <taxon>Pseudomonadati</taxon>
        <taxon>Pseudomonadota</taxon>
        <taxon>Betaproteobacteria</taxon>
        <taxon>Burkholderiales</taxon>
        <taxon>Burkholderiaceae</taxon>
        <taxon>Ralstonia</taxon>
    </lineage>
</organism>
<name>A0A848NXM2_9RALS</name>
<dbReference type="EMBL" id="JABBZM010000003">
    <property type="protein sequence ID" value="NMV37234.1"/>
    <property type="molecule type" value="Genomic_DNA"/>
</dbReference>
<feature type="domain" description="Terminase large subunit GpA endonuclease" evidence="2">
    <location>
        <begin position="307"/>
        <end position="583"/>
    </location>
</feature>
<evidence type="ECO:0000313" key="3">
    <source>
        <dbReference type="EMBL" id="NMV37234.1"/>
    </source>
</evidence>
<comment type="caution">
    <text evidence="3">The sequence shown here is derived from an EMBL/GenBank/DDBJ whole genome shotgun (WGS) entry which is preliminary data.</text>
</comment>
<dbReference type="Pfam" id="PF20454">
    <property type="entry name" value="GpA_nuclease"/>
    <property type="match status" value="1"/>
</dbReference>
<dbReference type="InterPro" id="IPR027417">
    <property type="entry name" value="P-loop_NTPase"/>
</dbReference>
<evidence type="ECO:0000259" key="2">
    <source>
        <dbReference type="Pfam" id="PF20454"/>
    </source>
</evidence>
<dbReference type="GO" id="GO:0016887">
    <property type="term" value="F:ATP hydrolysis activity"/>
    <property type="evidence" value="ECO:0007669"/>
    <property type="project" value="InterPro"/>
</dbReference>
<sequence>MTISAEQVVAEAWTAGWEPPPDLNVWQWADKHRILSGKAAAEPGPWRTERVPYAREPMEKISPQDPATKIVLMWGSQLSKTENGNNWLGYIAHHAPGPALFVMPTLNDLKKNVLQRIDPMIRETPVLSERFAKPASRDAANNMFVKEFNGGMLILSGANSASALASMPIRYLYGDEIDRWPHDVDGEGDPLDLAEQRTVTFRSRKKILLTSTPTLKGFSAIEREFNRSDRRYYFVPCPHCGHMQPLRWKDEDGTPRIRWERDAKGKHLAKTARFLCEECGVLIEERYKTQMLAAGRWQATAPGDGETVGYHLNALYSPFYSWSQMVSDFLKAKNVQEKLKAWTNTKLAETWEDKGLSLNANLLSKRLEKYERAVVPRAASVLIGTADVQGDRIEAKIVAYGAGEESWLVDYDIFWGDPSSDAMVWTRLDEWRRRELNVAGTERTMRIAIFGVDSGDQADAVYDYVQPRQSERVVALKGSDYLSRPGLAMEATAKRSHIRLYRLATVAAKDRLLSRMQLEAPGPGYMHMPEWVPEQYLDQMTSEKKLTKKDPRRGTVSVEYVRTGRNEAFDLEVYALGMLFVLQTFVNPSLYRDLGQLHEMLESGVPLNSMRRARGVRNAGLPAGG</sequence>
<dbReference type="Gene3D" id="3.40.50.300">
    <property type="entry name" value="P-loop containing nucleotide triphosphate hydrolases"/>
    <property type="match status" value="1"/>
</dbReference>
<evidence type="ECO:0000259" key="1">
    <source>
        <dbReference type="Pfam" id="PF05876"/>
    </source>
</evidence>
<dbReference type="InterPro" id="IPR046453">
    <property type="entry name" value="GpA_ATPase"/>
</dbReference>